<evidence type="ECO:0000256" key="1">
    <source>
        <dbReference type="ARBA" id="ARBA00022801"/>
    </source>
</evidence>
<evidence type="ECO:0000259" key="2">
    <source>
        <dbReference type="Pfam" id="PF03061"/>
    </source>
</evidence>
<dbReference type="Gene3D" id="3.10.129.10">
    <property type="entry name" value="Hotdog Thioesterase"/>
    <property type="match status" value="1"/>
</dbReference>
<reference evidence="4" key="1">
    <citation type="submission" date="2016-10" db="EMBL/GenBank/DDBJ databases">
        <authorList>
            <person name="Varghese N."/>
            <person name="Submissions S."/>
        </authorList>
    </citation>
    <scope>NUCLEOTIDE SEQUENCE [LARGE SCALE GENOMIC DNA]</scope>
    <source>
        <strain evidence="4">DSM 44654</strain>
    </source>
</reference>
<evidence type="ECO:0000313" key="4">
    <source>
        <dbReference type="Proteomes" id="UP000198878"/>
    </source>
</evidence>
<dbReference type="GO" id="GO:0061522">
    <property type="term" value="F:1,4-dihydroxy-2-naphthoyl-CoA thioesterase activity"/>
    <property type="evidence" value="ECO:0007669"/>
    <property type="project" value="TreeGrafter"/>
</dbReference>
<dbReference type="SUPFAM" id="SSF54637">
    <property type="entry name" value="Thioesterase/thiol ester dehydrase-isomerase"/>
    <property type="match status" value="1"/>
</dbReference>
<dbReference type="EMBL" id="FNUJ01000001">
    <property type="protein sequence ID" value="SEF20560.1"/>
    <property type="molecule type" value="Genomic_DNA"/>
</dbReference>
<dbReference type="STRING" id="218821.SAMN05421837_101413"/>
<gene>
    <name evidence="3" type="ORF">SAMN05421837_101413</name>
</gene>
<dbReference type="Pfam" id="PF03061">
    <property type="entry name" value="4HBT"/>
    <property type="match status" value="1"/>
</dbReference>
<dbReference type="GO" id="GO:0005829">
    <property type="term" value="C:cytosol"/>
    <property type="evidence" value="ECO:0007669"/>
    <property type="project" value="TreeGrafter"/>
</dbReference>
<organism evidence="3 4">
    <name type="scientific">Amycolatopsis pretoriensis</name>
    <dbReference type="NCBI Taxonomy" id="218821"/>
    <lineage>
        <taxon>Bacteria</taxon>
        <taxon>Bacillati</taxon>
        <taxon>Actinomycetota</taxon>
        <taxon>Actinomycetes</taxon>
        <taxon>Pseudonocardiales</taxon>
        <taxon>Pseudonocardiaceae</taxon>
        <taxon>Amycolatopsis</taxon>
    </lineage>
</organism>
<dbReference type="PANTHER" id="PTHR43240">
    <property type="entry name" value="1,4-DIHYDROXY-2-NAPHTHOYL-COA THIOESTERASE 1"/>
    <property type="match status" value="1"/>
</dbReference>
<name>A0A1H5Q374_9PSEU</name>
<dbReference type="Proteomes" id="UP000198878">
    <property type="component" value="Unassembled WGS sequence"/>
</dbReference>
<feature type="domain" description="Thioesterase" evidence="2">
    <location>
        <begin position="76"/>
        <end position="152"/>
    </location>
</feature>
<dbReference type="RefSeq" id="WP_244180010.1">
    <property type="nucleotide sequence ID" value="NZ_FNUJ01000001.1"/>
</dbReference>
<evidence type="ECO:0000313" key="3">
    <source>
        <dbReference type="EMBL" id="SEF20560.1"/>
    </source>
</evidence>
<dbReference type="PANTHER" id="PTHR43240:SF1">
    <property type="entry name" value="BLR5584 PROTEIN"/>
    <property type="match status" value="1"/>
</dbReference>
<keyword evidence="4" id="KW-1185">Reference proteome</keyword>
<sequence length="165" mass="17580">MDLTTDRVRTVTWADQQAFAAAAELTGLEFLKAMARGDVPPAPMMDLIGLRLVAAAEGETVFRLLPGEFHFNPMWTVHGGVYATMLDSAAACAVHTTLPAGARFSTLDLSIRLLKAIRADTGEITVTGRVVHQGRNFAVAEARLEDSAGKLLATATAGCSITRPR</sequence>
<keyword evidence="1" id="KW-0378">Hydrolase</keyword>
<proteinExistence type="predicted"/>
<dbReference type="InterPro" id="IPR006683">
    <property type="entry name" value="Thioestr_dom"/>
</dbReference>
<dbReference type="CDD" id="cd03443">
    <property type="entry name" value="PaaI_thioesterase"/>
    <property type="match status" value="1"/>
</dbReference>
<dbReference type="InterPro" id="IPR029069">
    <property type="entry name" value="HotDog_dom_sf"/>
</dbReference>
<dbReference type="AlphaFoldDB" id="A0A1H5Q374"/>
<dbReference type="NCBIfam" id="TIGR00369">
    <property type="entry name" value="unchar_dom_1"/>
    <property type="match status" value="1"/>
</dbReference>
<accession>A0A1H5Q374</accession>
<protein>
    <submittedName>
        <fullName evidence="3">Uncharacterized domain 1-containing protein</fullName>
    </submittedName>
</protein>
<dbReference type="InterPro" id="IPR003736">
    <property type="entry name" value="PAAI_dom"/>
</dbReference>